<keyword evidence="2" id="KW-1185">Reference proteome</keyword>
<evidence type="ECO:0000313" key="2">
    <source>
        <dbReference type="Proteomes" id="UP000656548"/>
    </source>
</evidence>
<dbReference type="RefSeq" id="WP_143101991.1">
    <property type="nucleotide sequence ID" value="NZ_JADBEJ010000005.1"/>
</dbReference>
<gene>
    <name evidence="1" type="ORF">H4W30_006516</name>
</gene>
<protein>
    <submittedName>
        <fullName evidence="1">Uncharacterized protein</fullName>
    </submittedName>
</protein>
<comment type="caution">
    <text evidence="1">The sequence shown here is derived from an EMBL/GenBank/DDBJ whole genome shotgun (WGS) entry which is preliminary data.</text>
</comment>
<evidence type="ECO:0000313" key="1">
    <source>
        <dbReference type="EMBL" id="MBE1579456.1"/>
    </source>
</evidence>
<proteinExistence type="predicted"/>
<accession>A0ABR9LFJ9</accession>
<sequence length="94" mass="10994">MQQVVELCHPTMRAANHRLLDLFKGRVVDRFQRFVALSRQPGAARGRLTAWWSELRCGRLFGGMVRPDAYGASARRRLPDRVLARTRTRPRHRR</sequence>
<reference evidence="1 2" key="1">
    <citation type="submission" date="2020-10" db="EMBL/GenBank/DDBJ databases">
        <title>Sequencing the genomes of 1000 actinobacteria strains.</title>
        <authorList>
            <person name="Klenk H.-P."/>
        </authorList>
    </citation>
    <scope>NUCLEOTIDE SEQUENCE [LARGE SCALE GENOMIC DNA]</scope>
    <source>
        <strain evidence="1 2">DSM 46661</strain>
    </source>
</reference>
<name>A0ABR9LFJ9_9PSEU</name>
<organism evidence="1 2">
    <name type="scientific">Amycolatopsis roodepoortensis</name>
    <dbReference type="NCBI Taxonomy" id="700274"/>
    <lineage>
        <taxon>Bacteria</taxon>
        <taxon>Bacillati</taxon>
        <taxon>Actinomycetota</taxon>
        <taxon>Actinomycetes</taxon>
        <taxon>Pseudonocardiales</taxon>
        <taxon>Pseudonocardiaceae</taxon>
        <taxon>Amycolatopsis</taxon>
    </lineage>
</organism>
<dbReference type="EMBL" id="JADBEJ010000005">
    <property type="protein sequence ID" value="MBE1579456.1"/>
    <property type="molecule type" value="Genomic_DNA"/>
</dbReference>
<dbReference type="Proteomes" id="UP000656548">
    <property type="component" value="Unassembled WGS sequence"/>
</dbReference>